<proteinExistence type="predicted"/>
<reference evidence="2 3" key="1">
    <citation type="submission" date="2015-10" db="EMBL/GenBank/DDBJ databases">
        <authorList>
            <person name="Gilbert D.G."/>
        </authorList>
    </citation>
    <scope>NUCLEOTIDE SEQUENCE [LARGE SCALE GENOMIC DNA]</scope>
    <source>
        <strain evidence="2">FVVF132</strain>
    </source>
</reference>
<evidence type="ECO:0000313" key="2">
    <source>
        <dbReference type="EMBL" id="KQK82633.1"/>
    </source>
</evidence>
<evidence type="ECO:0000313" key="3">
    <source>
        <dbReference type="Proteomes" id="UP000051836"/>
    </source>
</evidence>
<organism evidence="2 3">
    <name type="scientific">Amazona aestiva</name>
    <name type="common">Blue-fronted Amazon parrot</name>
    <dbReference type="NCBI Taxonomy" id="12930"/>
    <lineage>
        <taxon>Eukaryota</taxon>
        <taxon>Metazoa</taxon>
        <taxon>Chordata</taxon>
        <taxon>Craniata</taxon>
        <taxon>Vertebrata</taxon>
        <taxon>Euteleostomi</taxon>
        <taxon>Archelosauria</taxon>
        <taxon>Archosauria</taxon>
        <taxon>Dinosauria</taxon>
        <taxon>Saurischia</taxon>
        <taxon>Theropoda</taxon>
        <taxon>Coelurosauria</taxon>
        <taxon>Aves</taxon>
        <taxon>Neognathae</taxon>
        <taxon>Neoaves</taxon>
        <taxon>Telluraves</taxon>
        <taxon>Australaves</taxon>
        <taxon>Psittaciformes</taxon>
        <taxon>Psittacidae</taxon>
        <taxon>Amazona</taxon>
    </lineage>
</organism>
<name>A0A0Q3RB61_AMAAE</name>
<sequence length="233" mass="25714">MPVAKLAHDHGSGDQEARRKQLLVEEVRVVEEGKEAATEQWEEAAEELSPAAEPSPMAAKSIPQQLPTEPCEPEPQEDAGDHAALPSKAEEEDLDSDKEKLVQMFSICDCFSTTSFEDGTVSFLDIIALKHGFDVLEKLTGGMEKIKQHTFALAHYTYNVLSTLKYANGAPVIRIYSDTDFSNPDVQGPIINFNILDENGEVIGFSQTTKNCELKSKLRKAGIRDCLGALRYK</sequence>
<comment type="caution">
    <text evidence="2">The sequence shown here is derived from an EMBL/GenBank/DDBJ whole genome shotgun (WGS) entry which is preliminary data.</text>
</comment>
<dbReference type="EMBL" id="LMAW01001792">
    <property type="protein sequence ID" value="KQK82633.1"/>
    <property type="molecule type" value="Genomic_DNA"/>
</dbReference>
<feature type="compositionally biased region" description="Low complexity" evidence="1">
    <location>
        <begin position="47"/>
        <end position="61"/>
    </location>
</feature>
<evidence type="ECO:0000256" key="1">
    <source>
        <dbReference type="SAM" id="MobiDB-lite"/>
    </source>
</evidence>
<accession>A0A0Q3RB61</accession>
<dbReference type="InterPro" id="IPR015424">
    <property type="entry name" value="PyrdxlP-dep_Trfase"/>
</dbReference>
<dbReference type="Proteomes" id="UP000051836">
    <property type="component" value="Unassembled WGS sequence"/>
</dbReference>
<keyword evidence="3" id="KW-1185">Reference proteome</keyword>
<dbReference type="OrthoDB" id="420046at2759"/>
<feature type="region of interest" description="Disordered" evidence="1">
    <location>
        <begin position="32"/>
        <end position="95"/>
    </location>
</feature>
<dbReference type="SUPFAM" id="SSF53383">
    <property type="entry name" value="PLP-dependent transferases"/>
    <property type="match status" value="1"/>
</dbReference>
<gene>
    <name evidence="2" type="ORF">AAES_68357</name>
</gene>
<dbReference type="InterPro" id="IPR015422">
    <property type="entry name" value="PyrdxlP-dep_Trfase_small"/>
</dbReference>
<protein>
    <submittedName>
        <fullName evidence="2">Uncharacterized protein</fullName>
    </submittedName>
</protein>
<dbReference type="Gene3D" id="3.90.1150.10">
    <property type="entry name" value="Aspartate Aminotransferase, domain 1"/>
    <property type="match status" value="1"/>
</dbReference>
<dbReference type="AlphaFoldDB" id="A0A0Q3RB61"/>
<dbReference type="STRING" id="12930.A0A0Q3RB61"/>